<protein>
    <submittedName>
        <fullName evidence="7">Alpha-amylase</fullName>
    </submittedName>
</protein>
<evidence type="ECO:0000313" key="8">
    <source>
        <dbReference type="Proteomes" id="UP000029614"/>
    </source>
</evidence>
<evidence type="ECO:0000313" key="7">
    <source>
        <dbReference type="EMBL" id="KGF51526.1"/>
    </source>
</evidence>
<sequence length="646" mass="72073">MKIRTFTYSAAVVLLLSACAKSSDLGITGEEPNPPKPKVEEVGVSQGWPKDYEGVMLQGFSWDSFDDTKWTNLSSQADELSKYFSLIWVPQSGDCNTPYKNMGYMPVYYFKQNSSFGTESELREMIKTFKEKGTGIVADVVINHRNNLGAGGSWVDFPVETYKGETFQMLPTDIVANDDGGNTAKQGYKLSINNDEGADWGGCRDLDHKSENVQKVLKAYLKYLKNDLGYTGFRYDMVKGYDGYHVGNYNDAANIEFSVGEYWDNNEAIKIWINRTNRKSAAFDFQFRYNVRDAANNGDWTKLNTENNLIHDVNFRRYAVTFVENHDMQDRGNASGYTKDPINNNILAANAYMLAMPGTPCVFLPHWKKYKEEIKSMIDIRKTVGITNMSDYKILTSEHDLFRAEVTGKNGKLIVCVGTKAGKESAEAGYTNVLNGNNYAYLLENTGKYAGNTILFDKSEGTYYNSVAVKVSSPATAKSAKLVYTLDGSDPLVTSSAVPDNGIITLDKTATLSVGIVQNGAITTIVRHKYTVLSFTPHKARVYFKKPADWNEVYIWAWDADNSALLGVQWPGVSMHATTINGESWYYYDFDINKGGYTVNVIFNQGKVANAVQTKDIVGVSKDTYYELGVADDTGKYSVVDVTSKH</sequence>
<feature type="signal peptide" evidence="5">
    <location>
        <begin position="1"/>
        <end position="22"/>
    </location>
</feature>
<keyword evidence="8" id="KW-1185">Reference proteome</keyword>
<evidence type="ECO:0000259" key="6">
    <source>
        <dbReference type="SMART" id="SM00642"/>
    </source>
</evidence>
<dbReference type="AlphaFoldDB" id="A0A096AXS8"/>
<feature type="chain" id="PRO_5001924253" evidence="5">
    <location>
        <begin position="23"/>
        <end position="646"/>
    </location>
</feature>
<evidence type="ECO:0000256" key="3">
    <source>
        <dbReference type="ARBA" id="ARBA00023277"/>
    </source>
</evidence>
<accession>A0A096AXS8</accession>
<dbReference type="InterPro" id="IPR006047">
    <property type="entry name" value="GH13_cat_dom"/>
</dbReference>
<proteinExistence type="inferred from homology"/>
<dbReference type="GO" id="GO:0043169">
    <property type="term" value="F:cation binding"/>
    <property type="evidence" value="ECO:0007669"/>
    <property type="project" value="InterPro"/>
</dbReference>
<dbReference type="SUPFAM" id="SSF51445">
    <property type="entry name" value="(Trans)glycosidases"/>
    <property type="match status" value="1"/>
</dbReference>
<dbReference type="InterPro" id="IPR013783">
    <property type="entry name" value="Ig-like_fold"/>
</dbReference>
<evidence type="ECO:0000256" key="5">
    <source>
        <dbReference type="SAM" id="SignalP"/>
    </source>
</evidence>
<dbReference type="PROSITE" id="PS51257">
    <property type="entry name" value="PROKAR_LIPOPROTEIN"/>
    <property type="match status" value="1"/>
</dbReference>
<feature type="domain" description="Glycosyl hydrolase family 13 catalytic" evidence="6">
    <location>
        <begin position="54"/>
        <end position="381"/>
    </location>
</feature>
<keyword evidence="2" id="KW-0378">Hydrolase</keyword>
<dbReference type="Pfam" id="PF16738">
    <property type="entry name" value="CBM26"/>
    <property type="match status" value="1"/>
</dbReference>
<dbReference type="Pfam" id="PF13290">
    <property type="entry name" value="CHB_HEX_C_1"/>
    <property type="match status" value="1"/>
</dbReference>
<evidence type="ECO:0000256" key="4">
    <source>
        <dbReference type="ARBA" id="ARBA00023295"/>
    </source>
</evidence>
<dbReference type="GO" id="GO:0004556">
    <property type="term" value="F:alpha-amylase activity"/>
    <property type="evidence" value="ECO:0007669"/>
    <property type="project" value="UniProtKB-UniRule"/>
</dbReference>
<dbReference type="EMBL" id="JRNU01000035">
    <property type="protein sequence ID" value="KGF51526.1"/>
    <property type="molecule type" value="Genomic_DNA"/>
</dbReference>
<dbReference type="RefSeq" id="WP_036856035.1">
    <property type="nucleotide sequence ID" value="NZ_JRNU01000035.1"/>
</dbReference>
<keyword evidence="5" id="KW-0732">Signal</keyword>
<reference evidence="7 8" key="1">
    <citation type="submission" date="2014-07" db="EMBL/GenBank/DDBJ databases">
        <authorList>
            <person name="McCorrison J."/>
            <person name="Sanka R."/>
            <person name="Torralba M."/>
            <person name="Gillis M."/>
            <person name="Haft D.H."/>
            <person name="Methe B."/>
            <person name="Sutton G."/>
            <person name="Nelson K.E."/>
        </authorList>
    </citation>
    <scope>NUCLEOTIDE SEQUENCE [LARGE SCALE GENOMIC DNA]</scope>
    <source>
        <strain evidence="7 8">DNF00058</strain>
    </source>
</reference>
<dbReference type="PANTHER" id="PTHR43447">
    <property type="entry name" value="ALPHA-AMYLASE"/>
    <property type="match status" value="1"/>
</dbReference>
<dbReference type="InterPro" id="IPR006046">
    <property type="entry name" value="Alpha_amylase"/>
</dbReference>
<keyword evidence="4" id="KW-0326">Glycosidase</keyword>
<dbReference type="InterPro" id="IPR031965">
    <property type="entry name" value="CBM26"/>
</dbReference>
<dbReference type="Gene3D" id="2.60.40.10">
    <property type="entry name" value="Immunoglobulins"/>
    <property type="match status" value="1"/>
</dbReference>
<dbReference type="InterPro" id="IPR017853">
    <property type="entry name" value="GH"/>
</dbReference>
<dbReference type="Gene3D" id="3.20.20.80">
    <property type="entry name" value="Glycosidases"/>
    <property type="match status" value="1"/>
</dbReference>
<dbReference type="SMART" id="SM00642">
    <property type="entry name" value="Aamy"/>
    <property type="match status" value="1"/>
</dbReference>
<dbReference type="Proteomes" id="UP000029614">
    <property type="component" value="Unassembled WGS sequence"/>
</dbReference>
<name>A0A096AXS8_9BACT</name>
<dbReference type="InterPro" id="IPR059177">
    <property type="entry name" value="GH29D-like_dom"/>
</dbReference>
<keyword evidence="3" id="KW-0119">Carbohydrate metabolism</keyword>
<dbReference type="GO" id="GO:0005975">
    <property type="term" value="P:carbohydrate metabolic process"/>
    <property type="evidence" value="ECO:0007669"/>
    <property type="project" value="InterPro"/>
</dbReference>
<dbReference type="OrthoDB" id="9806009at2"/>
<dbReference type="PRINTS" id="PR00110">
    <property type="entry name" value="ALPHAAMYLASE"/>
</dbReference>
<dbReference type="CDD" id="cd11314">
    <property type="entry name" value="AmyAc_arch_bac_plant_AmyA"/>
    <property type="match status" value="1"/>
</dbReference>
<gene>
    <name evidence="7" type="ORF">HMPREF9302_07090</name>
</gene>
<evidence type="ECO:0000256" key="2">
    <source>
        <dbReference type="ARBA" id="ARBA00022801"/>
    </source>
</evidence>
<evidence type="ECO:0000256" key="1">
    <source>
        <dbReference type="ARBA" id="ARBA00008061"/>
    </source>
</evidence>
<comment type="caution">
    <text evidence="7">The sequence shown here is derived from an EMBL/GenBank/DDBJ whole genome shotgun (WGS) entry which is preliminary data.</text>
</comment>
<organism evidence="7 8">
    <name type="scientific">Prevotella amnii DNF00058</name>
    <dbReference type="NCBI Taxonomy" id="1401066"/>
    <lineage>
        <taxon>Bacteria</taxon>
        <taxon>Pseudomonadati</taxon>
        <taxon>Bacteroidota</taxon>
        <taxon>Bacteroidia</taxon>
        <taxon>Bacteroidales</taxon>
        <taxon>Prevotellaceae</taxon>
        <taxon>Prevotella</taxon>
    </lineage>
</organism>
<comment type="similarity">
    <text evidence="1">Belongs to the glycosyl hydrolase 13 family.</text>
</comment>